<dbReference type="SMART" id="SM00487">
    <property type="entry name" value="DEXDc"/>
    <property type="match status" value="1"/>
</dbReference>
<dbReference type="PROSITE" id="PS51195">
    <property type="entry name" value="Q_MOTIF"/>
    <property type="match status" value="1"/>
</dbReference>
<dbReference type="EMBL" id="CP001332">
    <property type="protein sequence ID" value="ACO67507.1"/>
    <property type="molecule type" value="Genomic_DNA"/>
</dbReference>
<dbReference type="Pfam" id="PF00271">
    <property type="entry name" value="Helicase_C"/>
    <property type="match status" value="1"/>
</dbReference>
<feature type="compositionally biased region" description="Acidic residues" evidence="8">
    <location>
        <begin position="828"/>
        <end position="846"/>
    </location>
</feature>
<dbReference type="GeneID" id="8248968"/>
<dbReference type="OMA" id="CELDVKE"/>
<feature type="compositionally biased region" description="Basic residues" evidence="8">
    <location>
        <begin position="41"/>
        <end position="53"/>
    </location>
</feature>
<dbReference type="InterPro" id="IPR027417">
    <property type="entry name" value="P-loop_NTPase"/>
</dbReference>
<evidence type="ECO:0000256" key="1">
    <source>
        <dbReference type="ARBA" id="ARBA00012552"/>
    </source>
</evidence>
<evidence type="ECO:0000256" key="7">
    <source>
        <dbReference type="PROSITE-ProRule" id="PRU00552"/>
    </source>
</evidence>
<dbReference type="KEGG" id="mis:MICPUN_95935"/>
<evidence type="ECO:0000256" key="4">
    <source>
        <dbReference type="ARBA" id="ARBA00022806"/>
    </source>
</evidence>
<dbReference type="Gene3D" id="3.40.50.300">
    <property type="entry name" value="P-loop containing nucleotide triphosphate hydrolases"/>
    <property type="match status" value="2"/>
</dbReference>
<dbReference type="OrthoDB" id="196131at2759"/>
<proteinExistence type="inferred from homology"/>
<dbReference type="CDD" id="cd18787">
    <property type="entry name" value="SF2_C_DEAD"/>
    <property type="match status" value="1"/>
</dbReference>
<feature type="domain" description="Helicase ATP-binding" evidence="9">
    <location>
        <begin position="427"/>
        <end position="605"/>
    </location>
</feature>
<dbReference type="STRING" id="296587.C1EHH3"/>
<dbReference type="InterPro" id="IPR056149">
    <property type="entry name" value="PRP5/DDX46/KHDC4_KH"/>
</dbReference>
<accession>C1EHH3</accession>
<dbReference type="Pfam" id="PF00270">
    <property type="entry name" value="DEAD"/>
    <property type="match status" value="1"/>
</dbReference>
<dbReference type="FunCoup" id="C1EHH3">
    <property type="interactions" value="1738"/>
</dbReference>
<organism evidence="12 13">
    <name type="scientific">Micromonas commoda (strain RCC299 / NOUM17 / CCMP2709)</name>
    <name type="common">Picoplanktonic green alga</name>
    <dbReference type="NCBI Taxonomy" id="296587"/>
    <lineage>
        <taxon>Eukaryota</taxon>
        <taxon>Viridiplantae</taxon>
        <taxon>Chlorophyta</taxon>
        <taxon>Mamiellophyceae</taxon>
        <taxon>Mamiellales</taxon>
        <taxon>Mamiellaceae</taxon>
        <taxon>Micromonas</taxon>
    </lineage>
</organism>
<dbReference type="eggNOG" id="KOG0334">
    <property type="taxonomic scope" value="Eukaryota"/>
</dbReference>
<comment type="similarity">
    <text evidence="6">Belongs to the DEAD box helicase family. DDX46/PRP5 subfamily.</text>
</comment>
<dbReference type="Proteomes" id="UP000002009">
    <property type="component" value="Chromosome 14"/>
</dbReference>
<feature type="compositionally biased region" description="Basic and acidic residues" evidence="8">
    <location>
        <begin position="141"/>
        <end position="167"/>
    </location>
</feature>
<keyword evidence="5" id="KW-0067">ATP-binding</keyword>
<evidence type="ECO:0000259" key="9">
    <source>
        <dbReference type="PROSITE" id="PS51192"/>
    </source>
</evidence>
<evidence type="ECO:0000259" key="11">
    <source>
        <dbReference type="PROSITE" id="PS51195"/>
    </source>
</evidence>
<protein>
    <recommendedName>
        <fullName evidence="1">RNA helicase</fullName>
        <ecNumber evidence="1">3.6.4.13</ecNumber>
    </recommendedName>
</protein>
<dbReference type="InterPro" id="IPR001650">
    <property type="entry name" value="Helicase_C-like"/>
</dbReference>
<dbReference type="InterPro" id="IPR014014">
    <property type="entry name" value="RNA_helicase_DEAD_Q_motif"/>
</dbReference>
<dbReference type="Pfam" id="PF23469">
    <property type="entry name" value="KH_12"/>
    <property type="match status" value="1"/>
</dbReference>
<keyword evidence="4" id="KW-0347">Helicase</keyword>
<dbReference type="RefSeq" id="XP_002506249.1">
    <property type="nucleotide sequence ID" value="XM_002506203.1"/>
</dbReference>
<feature type="region of interest" description="Disordered" evidence="8">
    <location>
        <begin position="298"/>
        <end position="342"/>
    </location>
</feature>
<evidence type="ECO:0000313" key="13">
    <source>
        <dbReference type="Proteomes" id="UP000002009"/>
    </source>
</evidence>
<dbReference type="PROSITE" id="PS51194">
    <property type="entry name" value="HELICASE_CTER"/>
    <property type="match status" value="1"/>
</dbReference>
<keyword evidence="13" id="KW-1185">Reference proteome</keyword>
<reference evidence="12 13" key="1">
    <citation type="journal article" date="2009" name="Science">
        <title>Green evolution and dynamic adaptations revealed by genomes of the marine picoeukaryotes Micromonas.</title>
        <authorList>
            <person name="Worden A.Z."/>
            <person name="Lee J.H."/>
            <person name="Mock T."/>
            <person name="Rouze P."/>
            <person name="Simmons M.P."/>
            <person name="Aerts A.L."/>
            <person name="Allen A.E."/>
            <person name="Cuvelier M.L."/>
            <person name="Derelle E."/>
            <person name="Everett M.V."/>
            <person name="Foulon E."/>
            <person name="Grimwood J."/>
            <person name="Gundlach H."/>
            <person name="Henrissat B."/>
            <person name="Napoli C."/>
            <person name="McDonald S.M."/>
            <person name="Parker M.S."/>
            <person name="Rombauts S."/>
            <person name="Salamov A."/>
            <person name="Von Dassow P."/>
            <person name="Badger J.H."/>
            <person name="Coutinho P.M."/>
            <person name="Demir E."/>
            <person name="Dubchak I."/>
            <person name="Gentemann C."/>
            <person name="Eikrem W."/>
            <person name="Gready J.E."/>
            <person name="John U."/>
            <person name="Lanier W."/>
            <person name="Lindquist E.A."/>
            <person name="Lucas S."/>
            <person name="Mayer K.F."/>
            <person name="Moreau H."/>
            <person name="Not F."/>
            <person name="Otillar R."/>
            <person name="Panaud O."/>
            <person name="Pangilinan J."/>
            <person name="Paulsen I."/>
            <person name="Piegu B."/>
            <person name="Poliakov A."/>
            <person name="Robbens S."/>
            <person name="Schmutz J."/>
            <person name="Toulza E."/>
            <person name="Wyss T."/>
            <person name="Zelensky A."/>
            <person name="Zhou K."/>
            <person name="Armbrust E.V."/>
            <person name="Bhattacharya D."/>
            <person name="Goodenough U.W."/>
            <person name="Van de Peer Y."/>
            <person name="Grigoriev I.V."/>
        </authorList>
    </citation>
    <scope>NUCLEOTIDE SEQUENCE [LARGE SCALE GENOMIC DNA]</scope>
    <source>
        <strain evidence="13">RCC299 / NOUM17</strain>
    </source>
</reference>
<dbReference type="GO" id="GO:0005524">
    <property type="term" value="F:ATP binding"/>
    <property type="evidence" value="ECO:0007669"/>
    <property type="project" value="UniProtKB-KW"/>
</dbReference>
<feature type="short sequence motif" description="Q motif" evidence="7">
    <location>
        <begin position="396"/>
        <end position="424"/>
    </location>
</feature>
<dbReference type="CDD" id="cd22475">
    <property type="entry name" value="KH-I_AtRH42_like"/>
    <property type="match status" value="1"/>
</dbReference>
<dbReference type="PANTHER" id="PTHR47958">
    <property type="entry name" value="ATP-DEPENDENT RNA HELICASE DBP3"/>
    <property type="match status" value="1"/>
</dbReference>
<feature type="compositionally biased region" description="Acidic residues" evidence="8">
    <location>
        <begin position="315"/>
        <end position="326"/>
    </location>
</feature>
<feature type="region of interest" description="Disordered" evidence="8">
    <location>
        <begin position="1"/>
        <end position="284"/>
    </location>
</feature>
<evidence type="ECO:0000256" key="2">
    <source>
        <dbReference type="ARBA" id="ARBA00022741"/>
    </source>
</evidence>
<dbReference type="GO" id="GO:0003676">
    <property type="term" value="F:nucleic acid binding"/>
    <property type="evidence" value="ECO:0007669"/>
    <property type="project" value="InterPro"/>
</dbReference>
<dbReference type="PROSITE" id="PS51192">
    <property type="entry name" value="HELICASE_ATP_BIND_1"/>
    <property type="match status" value="1"/>
</dbReference>
<feature type="compositionally biased region" description="Acidic residues" evidence="8">
    <location>
        <begin position="215"/>
        <end position="232"/>
    </location>
</feature>
<feature type="compositionally biased region" description="Low complexity" evidence="8">
    <location>
        <begin position="17"/>
        <end position="40"/>
    </location>
</feature>
<dbReference type="SUPFAM" id="SSF52540">
    <property type="entry name" value="P-loop containing nucleoside triphosphate hydrolases"/>
    <property type="match status" value="1"/>
</dbReference>
<dbReference type="SMART" id="SM00490">
    <property type="entry name" value="HELICc"/>
    <property type="match status" value="1"/>
</dbReference>
<dbReference type="CDD" id="cd17953">
    <property type="entry name" value="DEADc_DDX46"/>
    <property type="match status" value="1"/>
</dbReference>
<evidence type="ECO:0000259" key="10">
    <source>
        <dbReference type="PROSITE" id="PS51194"/>
    </source>
</evidence>
<dbReference type="InParanoid" id="C1EHH3"/>
<evidence type="ECO:0000313" key="12">
    <source>
        <dbReference type="EMBL" id="ACO67507.1"/>
    </source>
</evidence>
<sequence length="1063" mass="114523">MNLQSPSPRRMRGQSFSRSPAAATASTARAPARTSSPSRLTCRRRRSTSRRISRGSSAGPRTYPRRRRRRMAAGPGCRGARRASWSSAARGRRRRRDPGAGRRPCPRRRRRRRSRSSRPSSKRRRTDDPAPTPATTAEIQPARDDDSSQPRDRKEDAPAAEKGKDPAADLAAQMRERRERAAAAAAPAPAPAPGAADDDDAPGVSDRRPPGWTLDADEDLAGMADEDDDDDETPRPAANKPGTDEDEEDVDPLEAFMAANDSKPANVGLARPPVKRDDGGVKGGRAVKKIGLVRRFFDADSDGGDSSESGGGADSDTDGAGSDDDAEWARKQQSRMSKADKLGVADHDSIDYPPFRKNFYIESYEIARMTKAEVKELRAELEGIRCRGKDVPRPIKTWAQAGLSNRVMELIRRSGFDKPMPIQCQALPVIMSGRDCIGVAKTGSGKTLSYVLPMLRHVKDQRPIESGDGPIGMIMGPTRELVTQIGKDCKKFGRAAGLVAVSVYGGSGVATQIGELKRGCEIVACTPGRMIDVLTTGAGRITNLRRVTYMVLDEADRMFDMGFEPQITRIMNNLRPDRQTVMFSATFPHAMEALARSALTNPVEIQVGGRSVVNSDIEQIVEMRAEEDRFLRVLELLGEWYERGKIIIFVASQDKCDQVFRDLLRSGYPCLSLHGGKEQSDRECTIADFKSDVCNILVATSVAARGLDVSGLRLVVNYDTPNHLEDYVHRVGRTGRAGNKGTAVTFISQEEEKFAPDLVKAMTDAKQPVPSDLRLMADEYAKKKKEGLVVGGKSSGFGGSGFKFSREEQDAERRAKKAAALAAGLEVQADDESDSDDEGRFDDDGEPIFQSVGRSGAAAAAAATTAAQAAAAEQVALLNAAARAAAAKIGSSLGVTPTAAQGPTQAQVNAANNSQMSLAISQAANSMALVTGATTGAARAAAFAAALNAQHAAARSGVFQADGAHFESELEINDFPQQARWKVTHKDTLAQISEFTGSAITVKGQYYAPNKPVPPGERKLFLLIEGPSERCIKTAKGKIKEIIEEIIAKESLPGGFNTGKYKV</sequence>
<evidence type="ECO:0000256" key="5">
    <source>
        <dbReference type="ARBA" id="ARBA00022840"/>
    </source>
</evidence>
<evidence type="ECO:0000256" key="8">
    <source>
        <dbReference type="SAM" id="MobiDB-lite"/>
    </source>
</evidence>
<evidence type="ECO:0000256" key="3">
    <source>
        <dbReference type="ARBA" id="ARBA00022801"/>
    </source>
</evidence>
<feature type="domain" description="Helicase C-terminal" evidence="10">
    <location>
        <begin position="616"/>
        <end position="777"/>
    </location>
</feature>
<dbReference type="InterPro" id="IPR000629">
    <property type="entry name" value="RNA-helicase_DEAD-box_CS"/>
</dbReference>
<dbReference type="GO" id="GO:0016787">
    <property type="term" value="F:hydrolase activity"/>
    <property type="evidence" value="ECO:0007669"/>
    <property type="project" value="UniProtKB-KW"/>
</dbReference>
<feature type="region of interest" description="Disordered" evidence="8">
    <location>
        <begin position="822"/>
        <end position="849"/>
    </location>
</feature>
<evidence type="ECO:0000256" key="6">
    <source>
        <dbReference type="ARBA" id="ARBA00038511"/>
    </source>
</evidence>
<name>C1EHH3_MICCC</name>
<dbReference type="InterPro" id="IPR014001">
    <property type="entry name" value="Helicase_ATP-bd"/>
</dbReference>
<dbReference type="EC" id="3.6.4.13" evidence="1"/>
<dbReference type="InterPro" id="IPR011545">
    <property type="entry name" value="DEAD/DEAH_box_helicase_dom"/>
</dbReference>
<keyword evidence="2" id="KW-0547">Nucleotide-binding</keyword>
<feature type="domain" description="DEAD-box RNA helicase Q" evidence="11">
    <location>
        <begin position="396"/>
        <end position="424"/>
    </location>
</feature>
<dbReference type="FunFam" id="3.40.50.300:FF:000079">
    <property type="entry name" value="probable ATP-dependent RNA helicase DDX17"/>
    <property type="match status" value="1"/>
</dbReference>
<keyword evidence="3" id="KW-0378">Hydrolase</keyword>
<dbReference type="AlphaFoldDB" id="C1EHH3"/>
<feature type="compositionally biased region" description="Basic residues" evidence="8">
    <location>
        <begin position="104"/>
        <end position="124"/>
    </location>
</feature>
<gene>
    <name evidence="12" type="ORF">MICPUN_95935</name>
</gene>
<dbReference type="PROSITE" id="PS00039">
    <property type="entry name" value="DEAD_ATP_HELICASE"/>
    <property type="match status" value="1"/>
</dbReference>
<dbReference type="GO" id="GO:0003724">
    <property type="term" value="F:RNA helicase activity"/>
    <property type="evidence" value="ECO:0007669"/>
    <property type="project" value="UniProtKB-EC"/>
</dbReference>